<keyword evidence="9" id="KW-0862">Zinc</keyword>
<feature type="domain" description="RING-type" evidence="14">
    <location>
        <begin position="582"/>
        <end position="623"/>
    </location>
</feature>
<dbReference type="Gene3D" id="3.30.40.10">
    <property type="entry name" value="Zinc/RING finger domain, C3HC4 (zinc finger)"/>
    <property type="match status" value="1"/>
</dbReference>
<dbReference type="GO" id="GO:0008045">
    <property type="term" value="P:motor neuron axon guidance"/>
    <property type="evidence" value="ECO:0007669"/>
    <property type="project" value="TreeGrafter"/>
</dbReference>
<feature type="region of interest" description="Disordered" evidence="12">
    <location>
        <begin position="221"/>
        <end position="271"/>
    </location>
</feature>
<dbReference type="FunFam" id="3.30.40.10:FF:000058">
    <property type="entry name" value="E3 ubiquitin-protein ligase Arkadia isoform X4"/>
    <property type="match status" value="1"/>
</dbReference>
<dbReference type="AlphaFoldDB" id="A0A9V1GCJ2"/>
<feature type="compositionally biased region" description="Basic and acidic residues" evidence="12">
    <location>
        <begin position="563"/>
        <end position="572"/>
    </location>
</feature>
<dbReference type="KEGG" id="ppad:109275769"/>
<comment type="catalytic activity">
    <reaction evidence="1">
        <text>S-ubiquitinyl-[E2 ubiquitin-conjugating enzyme]-L-cysteine + [acceptor protein]-L-lysine = [E2 ubiquitin-conjugating enzyme]-L-cysteine + N(6)-ubiquitinyl-[acceptor protein]-L-lysine.</text>
        <dbReference type="EC" id="2.3.2.27"/>
    </reaction>
</comment>
<evidence type="ECO:0000256" key="3">
    <source>
        <dbReference type="ARBA" id="ARBA00007622"/>
    </source>
</evidence>
<evidence type="ECO:0000256" key="6">
    <source>
        <dbReference type="ARBA" id="ARBA00022723"/>
    </source>
</evidence>
<feature type="chain" id="PRO_5040898777" description="RING-type E3 ubiquitin transferase" evidence="13">
    <location>
        <begin position="18"/>
        <end position="634"/>
    </location>
</feature>
<evidence type="ECO:0000256" key="8">
    <source>
        <dbReference type="ARBA" id="ARBA00022786"/>
    </source>
</evidence>
<evidence type="ECO:0000256" key="4">
    <source>
        <dbReference type="ARBA" id="ARBA00012483"/>
    </source>
</evidence>
<dbReference type="CDD" id="cd16682">
    <property type="entry name" value="RING-H2_RNF165"/>
    <property type="match status" value="1"/>
</dbReference>
<keyword evidence="13" id="KW-0732">Signal</keyword>
<dbReference type="InterPro" id="IPR013083">
    <property type="entry name" value="Znf_RING/FYVE/PHD"/>
</dbReference>
<comment type="subcellular location">
    <subcellularLocation>
        <location evidence="2">Nucleus</location>
    </subcellularLocation>
</comment>
<evidence type="ECO:0000256" key="9">
    <source>
        <dbReference type="ARBA" id="ARBA00022833"/>
    </source>
</evidence>
<organism evidence="15 16">
    <name type="scientific">Panthera pardus</name>
    <name type="common">Leopard</name>
    <name type="synonym">Felis pardus</name>
    <dbReference type="NCBI Taxonomy" id="9691"/>
    <lineage>
        <taxon>Eukaryota</taxon>
        <taxon>Metazoa</taxon>
        <taxon>Chordata</taxon>
        <taxon>Craniata</taxon>
        <taxon>Vertebrata</taxon>
        <taxon>Euteleostomi</taxon>
        <taxon>Mammalia</taxon>
        <taxon>Eutheria</taxon>
        <taxon>Laurasiatheria</taxon>
        <taxon>Carnivora</taxon>
        <taxon>Feliformia</taxon>
        <taxon>Felidae</taxon>
        <taxon>Pantherinae</taxon>
        <taxon>Panthera</taxon>
    </lineage>
</organism>
<dbReference type="PANTHER" id="PTHR22937">
    <property type="entry name" value="E3 UBIQUITIN-PROTEIN LIGASE RNF165"/>
    <property type="match status" value="1"/>
</dbReference>
<dbReference type="GeneID" id="109275769"/>
<keyword evidence="5" id="KW-0808">Transferase</keyword>
<evidence type="ECO:0000256" key="5">
    <source>
        <dbReference type="ARBA" id="ARBA00022679"/>
    </source>
</evidence>
<keyword evidence="6" id="KW-0479">Metal-binding</keyword>
<feature type="compositionally biased region" description="Basic residues" evidence="12">
    <location>
        <begin position="131"/>
        <end position="140"/>
    </location>
</feature>
<evidence type="ECO:0000256" key="7">
    <source>
        <dbReference type="ARBA" id="ARBA00022771"/>
    </source>
</evidence>
<dbReference type="GO" id="GO:0030513">
    <property type="term" value="P:positive regulation of BMP signaling pathway"/>
    <property type="evidence" value="ECO:0007669"/>
    <property type="project" value="TreeGrafter"/>
</dbReference>
<evidence type="ECO:0000256" key="11">
    <source>
        <dbReference type="PROSITE-ProRule" id="PRU00175"/>
    </source>
</evidence>
<dbReference type="SUPFAM" id="SSF57850">
    <property type="entry name" value="RING/U-box"/>
    <property type="match status" value="1"/>
</dbReference>
<evidence type="ECO:0000259" key="14">
    <source>
        <dbReference type="PROSITE" id="PS50089"/>
    </source>
</evidence>
<keyword evidence="8" id="KW-0833">Ubl conjugation pathway</keyword>
<dbReference type="CTD" id="494470"/>
<accession>A0A9V1GCJ2</accession>
<dbReference type="PROSITE" id="PS50089">
    <property type="entry name" value="ZF_RING_2"/>
    <property type="match status" value="1"/>
</dbReference>
<evidence type="ECO:0000256" key="1">
    <source>
        <dbReference type="ARBA" id="ARBA00000900"/>
    </source>
</evidence>
<dbReference type="InterPro" id="IPR045191">
    <property type="entry name" value="MBR1/2-like"/>
</dbReference>
<gene>
    <name evidence="16" type="primary">ARK2C</name>
</gene>
<dbReference type="GO" id="GO:0005634">
    <property type="term" value="C:nucleus"/>
    <property type="evidence" value="ECO:0007669"/>
    <property type="project" value="UniProtKB-SubCell"/>
</dbReference>
<feature type="compositionally biased region" description="Low complexity" evidence="12">
    <location>
        <begin position="180"/>
        <end position="189"/>
    </location>
</feature>
<keyword evidence="10" id="KW-0539">Nucleus</keyword>
<dbReference type="Pfam" id="PF13639">
    <property type="entry name" value="zf-RING_2"/>
    <property type="match status" value="1"/>
</dbReference>
<evidence type="ECO:0000256" key="13">
    <source>
        <dbReference type="SAM" id="SignalP"/>
    </source>
</evidence>
<name>A0A9V1GCJ2_PANPR</name>
<evidence type="ECO:0000313" key="15">
    <source>
        <dbReference type="Proteomes" id="UP001165780"/>
    </source>
</evidence>
<dbReference type="GO" id="GO:0061630">
    <property type="term" value="F:ubiquitin protein ligase activity"/>
    <property type="evidence" value="ECO:0007669"/>
    <property type="project" value="UniProtKB-EC"/>
</dbReference>
<sequence>MSALCVPSVCLWECALGTCPALTRLSVCACLCVGAWVLCAAACSLSTFTCARSQALHVRQPPCARPRVTCARCARTSGSCALGALVPFSPHARTHFHMSGCTSPSVCARSVCTPPVSVCRALHARARACGRPGTRARLHAPRGADLPPTPPRARPRASAIGRPRPRSRHPSLPPPPARPRSPLSPAVPARPRRAALRSHWLRAPLCGGSCGPSAFECREGPGREPFHGPSVSPPAAAPPPPAPRAPPPAPAAPAAPPPPAPAPRSRATKGPRAAAAAAAAAAARGARMVLVHVGYLVLPVFGSVRNRGAPFQRSQHPHATSCRHFHLGPPQPQQLAPDFPLAHPVQSQPGLSAHMAPAHQHSGTLHQSLTPLPTLQFQDVTGPSFLPQALHQQYLLQQQLLEAQHRRLVSHPRRSQERVSVHPHRLHPSFDFGHQLQTPQPRYLAEGTDWDLSVDAGLSPAQFQVRPIPQHYQHYLATPRMHHFPRNSSSTQMVVHEIRNYPYPQLHFLALQGLNPSRHTSAVRESYEELLQLEDRLGNVTRGAVQNTIERFTFPHKYKKRRPQDGKGKKEEGEESDTDEKCTICLSMLEDGEDVRRLPCMHLFHQLCVDQWLAMSKKCPICRVDIETQLGADS</sequence>
<keyword evidence="15" id="KW-1185">Reference proteome</keyword>
<evidence type="ECO:0000256" key="12">
    <source>
        <dbReference type="SAM" id="MobiDB-lite"/>
    </source>
</evidence>
<proteinExistence type="inferred from homology"/>
<feature type="compositionally biased region" description="Pro residues" evidence="12">
    <location>
        <begin position="231"/>
        <end position="262"/>
    </location>
</feature>
<dbReference type="SMART" id="SM00184">
    <property type="entry name" value="RING"/>
    <property type="match status" value="1"/>
</dbReference>
<dbReference type="InterPro" id="IPR001841">
    <property type="entry name" value="Znf_RING"/>
</dbReference>
<feature type="signal peptide" evidence="13">
    <location>
        <begin position="1"/>
        <end position="17"/>
    </location>
</feature>
<keyword evidence="7 11" id="KW-0863">Zinc-finger</keyword>
<protein>
    <recommendedName>
        <fullName evidence="4">RING-type E3 ubiquitin transferase</fullName>
        <ecNumber evidence="4">2.3.2.27</ecNumber>
    </recommendedName>
</protein>
<dbReference type="SMART" id="SM00744">
    <property type="entry name" value="RINGv"/>
    <property type="match status" value="1"/>
</dbReference>
<evidence type="ECO:0000313" key="16">
    <source>
        <dbReference type="RefSeq" id="XP_019319692.2"/>
    </source>
</evidence>
<evidence type="ECO:0000256" key="10">
    <source>
        <dbReference type="ARBA" id="ARBA00023242"/>
    </source>
</evidence>
<dbReference type="GO" id="GO:0008270">
    <property type="term" value="F:zinc ion binding"/>
    <property type="evidence" value="ECO:0007669"/>
    <property type="project" value="UniProtKB-KW"/>
</dbReference>
<feature type="region of interest" description="Disordered" evidence="12">
    <location>
        <begin position="131"/>
        <end position="191"/>
    </location>
</feature>
<dbReference type="RefSeq" id="XP_019319692.2">
    <property type="nucleotide sequence ID" value="XM_019464147.2"/>
</dbReference>
<comment type="similarity">
    <text evidence="3">Belongs to the Arkadia family.</text>
</comment>
<dbReference type="InterPro" id="IPR011016">
    <property type="entry name" value="Znf_RING-CH"/>
</dbReference>
<evidence type="ECO:0000256" key="2">
    <source>
        <dbReference type="ARBA" id="ARBA00004123"/>
    </source>
</evidence>
<dbReference type="EC" id="2.3.2.27" evidence="4"/>
<dbReference type="PANTHER" id="PTHR22937:SF65">
    <property type="entry name" value="E3 UBIQUITIN-PROTEIN LIGASE ARK2C"/>
    <property type="match status" value="1"/>
</dbReference>
<dbReference type="Proteomes" id="UP001165780">
    <property type="component" value="Unplaced"/>
</dbReference>
<reference evidence="16" key="1">
    <citation type="submission" date="2025-08" db="UniProtKB">
        <authorList>
            <consortium name="RefSeq"/>
        </authorList>
    </citation>
    <scope>IDENTIFICATION</scope>
    <source>
        <tissue evidence="16">Whole blood</tissue>
    </source>
</reference>
<feature type="region of interest" description="Disordered" evidence="12">
    <location>
        <begin position="555"/>
        <end position="576"/>
    </location>
</feature>